<dbReference type="GO" id="GO:0016853">
    <property type="term" value="F:isomerase activity"/>
    <property type="evidence" value="ECO:0007669"/>
    <property type="project" value="UniProtKB-KW"/>
</dbReference>
<dbReference type="OrthoDB" id="9798407at2"/>
<keyword evidence="3" id="KW-1185">Reference proteome</keyword>
<dbReference type="PANTHER" id="PTHR12110:SF41">
    <property type="entry name" value="INOSOSE DEHYDRATASE"/>
    <property type="match status" value="1"/>
</dbReference>
<evidence type="ECO:0000259" key="1">
    <source>
        <dbReference type="Pfam" id="PF01261"/>
    </source>
</evidence>
<comment type="caution">
    <text evidence="2">The sequence shown here is derived from an EMBL/GenBank/DDBJ whole genome shotgun (WGS) entry which is preliminary data.</text>
</comment>
<organism evidence="2 3">
    <name type="scientific">Halalkalibacter akibai (strain ATCC 43226 / DSM 21942 / CIP 109018 / JCM 9157 / 1139)</name>
    <name type="common">Bacillus akibai</name>
    <dbReference type="NCBI Taxonomy" id="1236973"/>
    <lineage>
        <taxon>Bacteria</taxon>
        <taxon>Bacillati</taxon>
        <taxon>Bacillota</taxon>
        <taxon>Bacilli</taxon>
        <taxon>Bacillales</taxon>
        <taxon>Bacillaceae</taxon>
        <taxon>Halalkalibacter</taxon>
    </lineage>
</organism>
<evidence type="ECO:0000313" key="3">
    <source>
        <dbReference type="Proteomes" id="UP000018896"/>
    </source>
</evidence>
<dbReference type="PANTHER" id="PTHR12110">
    <property type="entry name" value="HYDROXYPYRUVATE ISOMERASE"/>
    <property type="match status" value="1"/>
</dbReference>
<dbReference type="Proteomes" id="UP000018896">
    <property type="component" value="Unassembled WGS sequence"/>
</dbReference>
<dbReference type="InterPro" id="IPR050312">
    <property type="entry name" value="IolE/XylAMocC-like"/>
</dbReference>
<dbReference type="AlphaFoldDB" id="W4QUC7"/>
<feature type="domain" description="Xylose isomerase-like TIM barrel" evidence="1">
    <location>
        <begin position="24"/>
        <end position="227"/>
    </location>
</feature>
<dbReference type="STRING" id="1236973.JCM9157_2322"/>
<dbReference type="EMBL" id="BAUV01000016">
    <property type="protein sequence ID" value="GAE35223.1"/>
    <property type="molecule type" value="Genomic_DNA"/>
</dbReference>
<evidence type="ECO:0000313" key="2">
    <source>
        <dbReference type="EMBL" id="GAE35223.1"/>
    </source>
</evidence>
<dbReference type="eggNOG" id="COG1082">
    <property type="taxonomic scope" value="Bacteria"/>
</dbReference>
<sequence>MDKKFGAQLYTLREELKRDYPAVFRELKKMGWAGVQLSALPEGYDPHEISALLRETGLRTAGIHVSLDRLTRELDSVLEEVHLYNTRDIICPNLPNEYRSIEGYRYIRQELNDIADRAKGIRISYHNHAFEFETTVNGQSALEYLLEPTYENMILAEIDVFWVKKGGYDPLQFIQRYAHRMPIIHLKDMTADEHQTFAEVGTGLIDFEPILKWGERSGVEWYVVEQDQCQGNPMESLEISLNNLNRLSKQLA</sequence>
<proteinExistence type="predicted"/>
<dbReference type="Gene3D" id="3.20.20.150">
    <property type="entry name" value="Divalent-metal-dependent TIM barrel enzymes"/>
    <property type="match status" value="1"/>
</dbReference>
<dbReference type="Pfam" id="PF01261">
    <property type="entry name" value="AP_endonuc_2"/>
    <property type="match status" value="1"/>
</dbReference>
<reference evidence="2 3" key="1">
    <citation type="journal article" date="2014" name="Genome Announc.">
        <title>Draft Genome Sequences of Three Alkaliphilic Bacillus Strains, Bacillus wakoensis JCM 9140T, Bacillus akibai JCM 9157T, and Bacillus hemicellulosilyticus JCM 9152T.</title>
        <authorList>
            <person name="Yuki M."/>
            <person name="Oshima K."/>
            <person name="Suda W."/>
            <person name="Oshida Y."/>
            <person name="Kitamura K."/>
            <person name="Iida T."/>
            <person name="Hattori M."/>
            <person name="Ohkuma M."/>
        </authorList>
    </citation>
    <scope>NUCLEOTIDE SEQUENCE [LARGE SCALE GENOMIC DNA]</scope>
    <source>
        <strain evidence="2 3">JCM 9157</strain>
    </source>
</reference>
<dbReference type="InterPro" id="IPR036237">
    <property type="entry name" value="Xyl_isomerase-like_sf"/>
</dbReference>
<dbReference type="RefSeq" id="WP_035664553.1">
    <property type="nucleotide sequence ID" value="NZ_BAUV01000016.1"/>
</dbReference>
<name>W4QUC7_HALA3</name>
<dbReference type="InterPro" id="IPR013022">
    <property type="entry name" value="Xyl_isomerase-like_TIM-brl"/>
</dbReference>
<keyword evidence="2" id="KW-0413">Isomerase</keyword>
<dbReference type="SUPFAM" id="SSF51658">
    <property type="entry name" value="Xylose isomerase-like"/>
    <property type="match status" value="1"/>
</dbReference>
<accession>W4QUC7</accession>
<protein>
    <submittedName>
        <fullName evidence="2">Sugar phosphate isomerase/epimerase</fullName>
    </submittedName>
</protein>
<gene>
    <name evidence="2" type="ORF">JCM9157_2322</name>
</gene>